<sequence>MKNLYTSVTDMIETSLLKLGYKNDVYHLLKEPNRILKVRIPVKMDDGSTKYFQGFRVQHNDVFGITHGNVHFNQHITEEDIYAYSIIRSIKSSILNLPVGGSSGGIICDLRQLSFRELENLSRGYIRAIHHLIGPQVDVPTSDAKVDQQIMAWMLDEYSRINTGVNPGFMTGKPLVLGGLPGKEIAQIKSVQYVMEKSLEYYEKKLKETKIVIQGFGEMGSQLADSLYSSGATIIGITDAYGCIYDEEGINIPEILNRKDSFGSVTRTFPKVLPVEECYELECDVFFLTASNEALTAENAKKMKAQIVMETIPFTIEKEANNYLKENNVVVLPEIITTLGGVIHSYLEWRQYQQATHYTIKEIEDNFHKMIDKSLQDAFSMKDKKQTDMVNASYMTGLNKLAEAARFRGWI</sequence>
<accession>A0A368XAB3</accession>
<dbReference type="GO" id="GO:0004352">
    <property type="term" value="F:glutamate dehydrogenase (NAD+) activity"/>
    <property type="evidence" value="ECO:0007669"/>
    <property type="project" value="TreeGrafter"/>
</dbReference>
<evidence type="ECO:0000259" key="7">
    <source>
        <dbReference type="SMART" id="SM00839"/>
    </source>
</evidence>
<evidence type="ECO:0000256" key="5">
    <source>
        <dbReference type="PIRSR" id="PIRSR000185-3"/>
    </source>
</evidence>
<dbReference type="PANTHER" id="PTHR11606">
    <property type="entry name" value="GLUTAMATE DEHYDROGENASE"/>
    <property type="match status" value="1"/>
</dbReference>
<protein>
    <recommendedName>
        <fullName evidence="2 4">Glutamate dehydrogenase</fullName>
    </recommendedName>
</protein>
<dbReference type="InterPro" id="IPR014362">
    <property type="entry name" value="Glu_DH"/>
</dbReference>
<dbReference type="InterPro" id="IPR006095">
    <property type="entry name" value="Glu/Leu/Phe/Val/Trp_DH"/>
</dbReference>
<dbReference type="Pfam" id="PF02812">
    <property type="entry name" value="ELFV_dehydrog_N"/>
    <property type="match status" value="1"/>
</dbReference>
<dbReference type="InterPro" id="IPR036291">
    <property type="entry name" value="NAD(P)-bd_dom_sf"/>
</dbReference>
<dbReference type="SUPFAM" id="SSF53223">
    <property type="entry name" value="Aminoacid dehydrogenase-like, N-terminal domain"/>
    <property type="match status" value="1"/>
</dbReference>
<comment type="caution">
    <text evidence="8">The sequence shown here is derived from an EMBL/GenBank/DDBJ whole genome shotgun (WGS) entry which is preliminary data.</text>
</comment>
<feature type="site" description="Important for catalysis" evidence="5">
    <location>
        <position position="143"/>
    </location>
</feature>
<dbReference type="InterPro" id="IPR046346">
    <property type="entry name" value="Aminoacid_DH-like_N_sf"/>
</dbReference>
<dbReference type="InterPro" id="IPR006096">
    <property type="entry name" value="Glu/Leu/Phe/Val/Trp_DH_C"/>
</dbReference>
<dbReference type="Pfam" id="PF00208">
    <property type="entry name" value="ELFV_dehydrog"/>
    <property type="match status" value="1"/>
</dbReference>
<organism evidence="8 9">
    <name type="scientific">Saliterribacillus persicus</name>
    <dbReference type="NCBI Taxonomy" id="930114"/>
    <lineage>
        <taxon>Bacteria</taxon>
        <taxon>Bacillati</taxon>
        <taxon>Bacillota</taxon>
        <taxon>Bacilli</taxon>
        <taxon>Bacillales</taxon>
        <taxon>Bacillaceae</taxon>
        <taxon>Saliterribacillus</taxon>
    </lineage>
</organism>
<dbReference type="Gene3D" id="3.40.50.10860">
    <property type="entry name" value="Leucine Dehydrogenase, chain A, domain 1"/>
    <property type="match status" value="1"/>
</dbReference>
<dbReference type="PRINTS" id="PR00082">
    <property type="entry name" value="GLFDHDRGNASE"/>
</dbReference>
<dbReference type="RefSeq" id="WP_114353776.1">
    <property type="nucleotide sequence ID" value="NZ_QPJJ01000012.1"/>
</dbReference>
<keyword evidence="9" id="KW-1185">Reference proteome</keyword>
<proteinExistence type="inferred from homology"/>
<evidence type="ECO:0000256" key="1">
    <source>
        <dbReference type="ARBA" id="ARBA00006382"/>
    </source>
</evidence>
<dbReference type="InterPro" id="IPR006097">
    <property type="entry name" value="Glu/Leu/Phe/Val/Trp_DH_dimer"/>
</dbReference>
<dbReference type="SMART" id="SM00839">
    <property type="entry name" value="ELFV_dehydrog"/>
    <property type="match status" value="1"/>
</dbReference>
<dbReference type="Proteomes" id="UP000252585">
    <property type="component" value="Unassembled WGS sequence"/>
</dbReference>
<evidence type="ECO:0000256" key="4">
    <source>
        <dbReference type="PIRNR" id="PIRNR000185"/>
    </source>
</evidence>
<dbReference type="Gene3D" id="1.10.8.1210">
    <property type="match status" value="1"/>
</dbReference>
<comment type="similarity">
    <text evidence="1 4 6">Belongs to the Glu/Leu/Phe/Val dehydrogenases family.</text>
</comment>
<dbReference type="AlphaFoldDB" id="A0A368XAB3"/>
<name>A0A368XAB3_9BACI</name>
<evidence type="ECO:0000256" key="2">
    <source>
        <dbReference type="ARBA" id="ARBA00012896"/>
    </source>
</evidence>
<reference evidence="8 9" key="1">
    <citation type="submission" date="2018-07" db="EMBL/GenBank/DDBJ databases">
        <title>Genomic Encyclopedia of Type Strains, Phase IV (KMG-IV): sequencing the most valuable type-strain genomes for metagenomic binning, comparative biology and taxonomic classification.</title>
        <authorList>
            <person name="Goeker M."/>
        </authorList>
    </citation>
    <scope>NUCLEOTIDE SEQUENCE [LARGE SCALE GENOMIC DNA]</scope>
    <source>
        <strain evidence="8 9">DSM 27696</strain>
    </source>
</reference>
<evidence type="ECO:0000313" key="9">
    <source>
        <dbReference type="Proteomes" id="UP000252585"/>
    </source>
</evidence>
<evidence type="ECO:0000256" key="6">
    <source>
        <dbReference type="RuleBase" id="RU004417"/>
    </source>
</evidence>
<evidence type="ECO:0000256" key="3">
    <source>
        <dbReference type="ARBA" id="ARBA00023002"/>
    </source>
</evidence>
<keyword evidence="3 4" id="KW-0560">Oxidoreductase</keyword>
<dbReference type="EMBL" id="QPJJ01000012">
    <property type="protein sequence ID" value="RCW64890.1"/>
    <property type="molecule type" value="Genomic_DNA"/>
</dbReference>
<dbReference type="OrthoDB" id="9803297at2"/>
<dbReference type="PIRSF" id="PIRSF000185">
    <property type="entry name" value="Glu_DH"/>
    <property type="match status" value="1"/>
</dbReference>
<dbReference type="Gene3D" id="3.40.50.720">
    <property type="entry name" value="NAD(P)-binding Rossmann-like Domain"/>
    <property type="match status" value="1"/>
</dbReference>
<feature type="domain" description="Glutamate/phenylalanine/leucine/valine/L-tryptophan dehydrogenase C-terminal" evidence="7">
    <location>
        <begin position="186"/>
        <end position="409"/>
    </location>
</feature>
<dbReference type="PANTHER" id="PTHR11606:SF13">
    <property type="entry name" value="GLUTAMATE DEHYDROGENASE 1, MITOCHONDRIAL"/>
    <property type="match status" value="1"/>
</dbReference>
<evidence type="ECO:0000313" key="8">
    <source>
        <dbReference type="EMBL" id="RCW64890.1"/>
    </source>
</evidence>
<gene>
    <name evidence="8" type="ORF">DFR57_11268</name>
</gene>
<dbReference type="SUPFAM" id="SSF51735">
    <property type="entry name" value="NAD(P)-binding Rossmann-fold domains"/>
    <property type="match status" value="1"/>
</dbReference>
<dbReference type="GO" id="GO:0006538">
    <property type="term" value="P:L-glutamate catabolic process"/>
    <property type="evidence" value="ECO:0007669"/>
    <property type="project" value="TreeGrafter"/>
</dbReference>